<keyword evidence="2" id="KW-0645">Protease</keyword>
<dbReference type="SUPFAM" id="SSF56601">
    <property type="entry name" value="beta-lactamase/transpeptidase-like"/>
    <property type="match status" value="1"/>
</dbReference>
<sequence>MSQASGLDDLRPPPSPHAPPAGRALPGGGTATPTRPGAGALVRVSAPELARRGQLEVTRGRLLIAAAGFAVLFGAVGLKLSLATLIDPMQPKLRPAARVPTGEPTVSRAPVTDRNGEVLAVSLQVTELYANPQEINDPVAAADRLLRVLPNLDRERLIARISQRTVGDSDRPVQFAYIARNLPPRQQQAINDLGIPGFHFRPAERRFYPQGRSAAHILGQVDVDGHGIAGVEKSFDERLRTDRAPLRLSVDVRVQVALREAVEKAIADFNGIGGAGVIMDVHTAEVLAMVSLPDYDASDPGGLQKRAEAPTGDTAVRMVAARAPAPAAQAPKQDQDPRFNRATVGVYEPGSTFKLLTAAMALDLGTVNVWSGFDASRPIRYGRFQIDDFKGKNRWLAVPEIMAYSSNIGTAHMAMTVGPQRHREFMARMGMLNRLQVELPETARPLAPGPKDWRDISTMTIGFGHGISVTPLHVANGVATLANGGILRQPTLVAQPQGTEREGTRVISEKTSDTMRRLMRLVVTDGSGKGAEVPGYFVGGKTGTAQKTGPRGGYLENKRIAAFVGAFPMNAPRYAIYVMVDEPKPNARSHGYATAGWVAAPAAGAVIARVAPILGMVPETERAPQIQQTIAIPMQPGRPPAAARPPVATPGAPPAAPRANTPAANAPASPLQPVPVPPAGLQPPAIRRTDAPVTAPVPVRLAAVPAAMDEAGLAPR</sequence>
<dbReference type="RefSeq" id="WP_226609108.1">
    <property type="nucleotide sequence ID" value="NZ_JAJAQI010000021.1"/>
</dbReference>
<comment type="subcellular location">
    <subcellularLocation>
        <location evidence="1">Membrane</location>
    </subcellularLocation>
</comment>
<feature type="compositionally biased region" description="Pro residues" evidence="4">
    <location>
        <begin position="670"/>
        <end position="681"/>
    </location>
</feature>
<proteinExistence type="predicted"/>
<evidence type="ECO:0000256" key="3">
    <source>
        <dbReference type="ARBA" id="ARBA00023136"/>
    </source>
</evidence>
<keyword evidence="3 5" id="KW-0472">Membrane</keyword>
<name>A0A9X1IDX8_9PROT</name>
<dbReference type="GO" id="GO:0071555">
    <property type="term" value="P:cell wall organization"/>
    <property type="evidence" value="ECO:0007669"/>
    <property type="project" value="TreeGrafter"/>
</dbReference>
<organism evidence="8 9">
    <name type="scientific">Roseicella aerolata</name>
    <dbReference type="NCBI Taxonomy" id="2883479"/>
    <lineage>
        <taxon>Bacteria</taxon>
        <taxon>Pseudomonadati</taxon>
        <taxon>Pseudomonadota</taxon>
        <taxon>Alphaproteobacteria</taxon>
        <taxon>Acetobacterales</taxon>
        <taxon>Roseomonadaceae</taxon>
        <taxon>Roseicella</taxon>
    </lineage>
</organism>
<feature type="domain" description="Penicillin-binding protein dimerisation" evidence="7">
    <location>
        <begin position="106"/>
        <end position="241"/>
    </location>
</feature>
<protein>
    <submittedName>
        <fullName evidence="8">Penicillin-binding protein 2</fullName>
    </submittedName>
</protein>
<reference evidence="8" key="1">
    <citation type="submission" date="2021-10" db="EMBL/GenBank/DDBJ databases">
        <title>Roseicella aerolatum sp. nov., isolated from aerosols of e-waste dismantling site.</title>
        <authorList>
            <person name="Qin T."/>
        </authorList>
    </citation>
    <scope>NUCLEOTIDE SEQUENCE</scope>
    <source>
        <strain evidence="8">GB24</strain>
    </source>
</reference>
<feature type="domain" description="Penicillin-binding protein transpeptidase" evidence="6">
    <location>
        <begin position="274"/>
        <end position="591"/>
    </location>
</feature>
<dbReference type="InterPro" id="IPR001460">
    <property type="entry name" value="PCN-bd_Tpept"/>
</dbReference>
<dbReference type="Gene3D" id="3.40.710.10">
    <property type="entry name" value="DD-peptidase/beta-lactamase superfamily"/>
    <property type="match status" value="1"/>
</dbReference>
<dbReference type="Pfam" id="PF03717">
    <property type="entry name" value="PBP_dimer"/>
    <property type="match status" value="1"/>
</dbReference>
<feature type="compositionally biased region" description="Low complexity" evidence="4">
    <location>
        <begin position="657"/>
        <end position="669"/>
    </location>
</feature>
<dbReference type="InterPro" id="IPR036138">
    <property type="entry name" value="PBP_dimer_sf"/>
</dbReference>
<keyword evidence="2" id="KW-0378">Hydrolase</keyword>
<evidence type="ECO:0000259" key="6">
    <source>
        <dbReference type="Pfam" id="PF00905"/>
    </source>
</evidence>
<evidence type="ECO:0000256" key="1">
    <source>
        <dbReference type="ARBA" id="ARBA00004370"/>
    </source>
</evidence>
<keyword evidence="5" id="KW-1133">Transmembrane helix</keyword>
<dbReference type="PANTHER" id="PTHR30627:SF1">
    <property type="entry name" value="PEPTIDOGLYCAN D,D-TRANSPEPTIDASE FTSI"/>
    <property type="match status" value="1"/>
</dbReference>
<gene>
    <name evidence="8" type="ORF">LHA35_14765</name>
</gene>
<dbReference type="Proteomes" id="UP001139311">
    <property type="component" value="Unassembled WGS sequence"/>
</dbReference>
<feature type="region of interest" description="Disordered" evidence="4">
    <location>
        <begin position="1"/>
        <end position="38"/>
    </location>
</feature>
<evidence type="ECO:0000313" key="8">
    <source>
        <dbReference type="EMBL" id="MCB4822996.1"/>
    </source>
</evidence>
<feature type="transmembrane region" description="Helical" evidence="5">
    <location>
        <begin position="62"/>
        <end position="86"/>
    </location>
</feature>
<dbReference type="EMBL" id="JAJAQI010000021">
    <property type="protein sequence ID" value="MCB4822996.1"/>
    <property type="molecule type" value="Genomic_DNA"/>
</dbReference>
<feature type="compositionally biased region" description="Pro residues" evidence="4">
    <location>
        <begin position="636"/>
        <end position="656"/>
    </location>
</feature>
<evidence type="ECO:0000256" key="2">
    <source>
        <dbReference type="ARBA" id="ARBA00022645"/>
    </source>
</evidence>
<dbReference type="InterPro" id="IPR012338">
    <property type="entry name" value="Beta-lactam/transpept-like"/>
</dbReference>
<evidence type="ECO:0000256" key="4">
    <source>
        <dbReference type="SAM" id="MobiDB-lite"/>
    </source>
</evidence>
<dbReference type="InterPro" id="IPR050515">
    <property type="entry name" value="Beta-lactam/transpept"/>
</dbReference>
<keyword evidence="5" id="KW-0812">Transmembrane</keyword>
<keyword evidence="9" id="KW-1185">Reference proteome</keyword>
<dbReference type="GO" id="GO:0005886">
    <property type="term" value="C:plasma membrane"/>
    <property type="evidence" value="ECO:0007669"/>
    <property type="project" value="TreeGrafter"/>
</dbReference>
<dbReference type="GO" id="GO:0008658">
    <property type="term" value="F:penicillin binding"/>
    <property type="evidence" value="ECO:0007669"/>
    <property type="project" value="InterPro"/>
</dbReference>
<dbReference type="Gene3D" id="3.30.450.330">
    <property type="match status" value="1"/>
</dbReference>
<feature type="region of interest" description="Disordered" evidence="4">
    <location>
        <begin position="634"/>
        <end position="692"/>
    </location>
</feature>
<dbReference type="Pfam" id="PF00905">
    <property type="entry name" value="Transpeptidase"/>
    <property type="match status" value="1"/>
</dbReference>
<dbReference type="SUPFAM" id="SSF56519">
    <property type="entry name" value="Penicillin binding protein dimerisation domain"/>
    <property type="match status" value="1"/>
</dbReference>
<evidence type="ECO:0000259" key="7">
    <source>
        <dbReference type="Pfam" id="PF03717"/>
    </source>
</evidence>
<evidence type="ECO:0000313" key="9">
    <source>
        <dbReference type="Proteomes" id="UP001139311"/>
    </source>
</evidence>
<accession>A0A9X1IDX8</accession>
<evidence type="ECO:0000256" key="5">
    <source>
        <dbReference type="SAM" id="Phobius"/>
    </source>
</evidence>
<keyword evidence="2" id="KW-0121">Carboxypeptidase</keyword>
<comment type="caution">
    <text evidence="8">The sequence shown here is derived from an EMBL/GenBank/DDBJ whole genome shotgun (WGS) entry which is preliminary data.</text>
</comment>
<dbReference type="PANTHER" id="PTHR30627">
    <property type="entry name" value="PEPTIDOGLYCAN D,D-TRANSPEPTIDASE"/>
    <property type="match status" value="1"/>
</dbReference>
<dbReference type="InterPro" id="IPR005311">
    <property type="entry name" value="PBP_dimer"/>
</dbReference>
<dbReference type="GO" id="GO:0004180">
    <property type="term" value="F:carboxypeptidase activity"/>
    <property type="evidence" value="ECO:0007669"/>
    <property type="project" value="UniProtKB-KW"/>
</dbReference>
<dbReference type="AlphaFoldDB" id="A0A9X1IDX8"/>
<dbReference type="Gene3D" id="3.90.1310.10">
    <property type="entry name" value="Penicillin-binding protein 2a (Domain 2)"/>
    <property type="match status" value="1"/>
</dbReference>